<dbReference type="EMBL" id="JAJVDC020000090">
    <property type="protein sequence ID" value="KAL1625876.1"/>
    <property type="molecule type" value="Genomic_DNA"/>
</dbReference>
<dbReference type="Proteomes" id="UP001521116">
    <property type="component" value="Unassembled WGS sequence"/>
</dbReference>
<sequence>MLDPASVSPAIIPPRSWRNAHSVYGGKHHRTKEAKTAYHRAKCAHANHLAAQPASPTRSRSPAARTVSFAADAADTEGARHRRQFCRLRGEYAPGRWTGDLLDTSGSEVPAEVFYAEPEEEEEEEEEEEGRGMRSFSRMVALRLRTSGTRVMVGFFSKEEREAEAS</sequence>
<name>A0ABR3SPL9_9PEZI</name>
<reference evidence="2 3" key="1">
    <citation type="submission" date="2024-02" db="EMBL/GenBank/DDBJ databases">
        <title>De novo assembly and annotation of 12 fungi associated with fruit tree decline syndrome in Ontario, Canada.</title>
        <authorList>
            <person name="Sulman M."/>
            <person name="Ellouze W."/>
            <person name="Ilyukhin E."/>
        </authorList>
    </citation>
    <scope>NUCLEOTIDE SEQUENCE [LARGE SCALE GENOMIC DNA]</scope>
    <source>
        <strain evidence="2 3">M1-105</strain>
    </source>
</reference>
<proteinExistence type="predicted"/>
<gene>
    <name evidence="2" type="ORF">SLS56_007195</name>
</gene>
<feature type="compositionally biased region" description="Acidic residues" evidence="1">
    <location>
        <begin position="117"/>
        <end position="129"/>
    </location>
</feature>
<feature type="region of interest" description="Disordered" evidence="1">
    <location>
        <begin position="115"/>
        <end position="134"/>
    </location>
</feature>
<evidence type="ECO:0000313" key="2">
    <source>
        <dbReference type="EMBL" id="KAL1625876.1"/>
    </source>
</evidence>
<evidence type="ECO:0000256" key="1">
    <source>
        <dbReference type="SAM" id="MobiDB-lite"/>
    </source>
</evidence>
<feature type="region of interest" description="Disordered" evidence="1">
    <location>
        <begin position="48"/>
        <end position="76"/>
    </location>
</feature>
<protein>
    <submittedName>
        <fullName evidence="2">Uncharacterized protein</fullName>
    </submittedName>
</protein>
<accession>A0ABR3SPL9</accession>
<comment type="caution">
    <text evidence="2">The sequence shown here is derived from an EMBL/GenBank/DDBJ whole genome shotgun (WGS) entry which is preliminary data.</text>
</comment>
<evidence type="ECO:0000313" key="3">
    <source>
        <dbReference type="Proteomes" id="UP001521116"/>
    </source>
</evidence>
<keyword evidence="3" id="KW-1185">Reference proteome</keyword>
<organism evidence="2 3">
    <name type="scientific">Neofusicoccum ribis</name>
    <dbReference type="NCBI Taxonomy" id="45134"/>
    <lineage>
        <taxon>Eukaryota</taxon>
        <taxon>Fungi</taxon>
        <taxon>Dikarya</taxon>
        <taxon>Ascomycota</taxon>
        <taxon>Pezizomycotina</taxon>
        <taxon>Dothideomycetes</taxon>
        <taxon>Dothideomycetes incertae sedis</taxon>
        <taxon>Botryosphaeriales</taxon>
        <taxon>Botryosphaeriaceae</taxon>
        <taxon>Neofusicoccum</taxon>
    </lineage>
</organism>